<dbReference type="AlphaFoldDB" id="X1S5R6"/>
<feature type="transmembrane region" description="Helical" evidence="1">
    <location>
        <begin position="34"/>
        <end position="58"/>
    </location>
</feature>
<comment type="caution">
    <text evidence="2">The sequence shown here is derived from an EMBL/GenBank/DDBJ whole genome shotgun (WGS) entry which is preliminary data.</text>
</comment>
<feature type="transmembrane region" description="Helical" evidence="1">
    <location>
        <begin position="7"/>
        <end position="28"/>
    </location>
</feature>
<proteinExistence type="predicted"/>
<keyword evidence="1" id="KW-0812">Transmembrane</keyword>
<evidence type="ECO:0000313" key="2">
    <source>
        <dbReference type="EMBL" id="GAI63139.1"/>
    </source>
</evidence>
<keyword evidence="1" id="KW-0472">Membrane</keyword>
<protein>
    <recommendedName>
        <fullName evidence="3">ABC transmembrane type-1 domain-containing protein</fullName>
    </recommendedName>
</protein>
<organism evidence="2">
    <name type="scientific">marine sediment metagenome</name>
    <dbReference type="NCBI Taxonomy" id="412755"/>
    <lineage>
        <taxon>unclassified sequences</taxon>
        <taxon>metagenomes</taxon>
        <taxon>ecological metagenomes</taxon>
    </lineage>
</organism>
<sequence>KAMTAISAVIFVVSGKWNLITIAVLGFVDNAQYAQAAAMSLILISIVLVALGIIQLIVNRIGKGTRLINVVG</sequence>
<evidence type="ECO:0008006" key="3">
    <source>
        <dbReference type="Google" id="ProtNLM"/>
    </source>
</evidence>
<evidence type="ECO:0000256" key="1">
    <source>
        <dbReference type="SAM" id="Phobius"/>
    </source>
</evidence>
<dbReference type="EMBL" id="BARW01004443">
    <property type="protein sequence ID" value="GAI63139.1"/>
    <property type="molecule type" value="Genomic_DNA"/>
</dbReference>
<keyword evidence="1" id="KW-1133">Transmembrane helix</keyword>
<feature type="non-terminal residue" evidence="2">
    <location>
        <position position="1"/>
    </location>
</feature>
<name>X1S5R6_9ZZZZ</name>
<reference evidence="2" key="1">
    <citation type="journal article" date="2014" name="Front. Microbiol.">
        <title>High frequency of phylogenetically diverse reductive dehalogenase-homologous genes in deep subseafloor sedimentary metagenomes.</title>
        <authorList>
            <person name="Kawai M."/>
            <person name="Futagami T."/>
            <person name="Toyoda A."/>
            <person name="Takaki Y."/>
            <person name="Nishi S."/>
            <person name="Hori S."/>
            <person name="Arai W."/>
            <person name="Tsubouchi T."/>
            <person name="Morono Y."/>
            <person name="Uchiyama I."/>
            <person name="Ito T."/>
            <person name="Fujiyama A."/>
            <person name="Inagaki F."/>
            <person name="Takami H."/>
        </authorList>
    </citation>
    <scope>NUCLEOTIDE SEQUENCE</scope>
    <source>
        <strain evidence="2">Expedition CK06-06</strain>
    </source>
</reference>
<accession>X1S5R6</accession>
<gene>
    <name evidence="2" type="ORF">S12H4_10405</name>
</gene>